<feature type="transmembrane region" description="Helical" evidence="7">
    <location>
        <begin position="21"/>
        <end position="40"/>
    </location>
</feature>
<name>A0A3N1GBI7_9ACTN</name>
<dbReference type="InterPro" id="IPR003593">
    <property type="entry name" value="AAA+_ATPase"/>
</dbReference>
<dbReference type="InterPro" id="IPR036640">
    <property type="entry name" value="ABC1_TM_sf"/>
</dbReference>
<dbReference type="InterPro" id="IPR011527">
    <property type="entry name" value="ABC1_TM_dom"/>
</dbReference>
<evidence type="ECO:0000313" key="10">
    <source>
        <dbReference type="EMBL" id="ROP27616.1"/>
    </source>
</evidence>
<gene>
    <name evidence="10" type="ORF">EDD30_0302</name>
</gene>
<dbReference type="GO" id="GO:0005886">
    <property type="term" value="C:plasma membrane"/>
    <property type="evidence" value="ECO:0007669"/>
    <property type="project" value="UniProtKB-SubCell"/>
</dbReference>
<evidence type="ECO:0000256" key="4">
    <source>
        <dbReference type="ARBA" id="ARBA00022840"/>
    </source>
</evidence>
<dbReference type="CDD" id="cd03228">
    <property type="entry name" value="ABCC_MRP_Like"/>
    <property type="match status" value="1"/>
</dbReference>
<organism evidence="10 11">
    <name type="scientific">Couchioplanes caeruleus</name>
    <dbReference type="NCBI Taxonomy" id="56438"/>
    <lineage>
        <taxon>Bacteria</taxon>
        <taxon>Bacillati</taxon>
        <taxon>Actinomycetota</taxon>
        <taxon>Actinomycetes</taxon>
        <taxon>Micromonosporales</taxon>
        <taxon>Micromonosporaceae</taxon>
        <taxon>Couchioplanes</taxon>
    </lineage>
</organism>
<evidence type="ECO:0000259" key="8">
    <source>
        <dbReference type="PROSITE" id="PS50893"/>
    </source>
</evidence>
<dbReference type="SMART" id="SM00382">
    <property type="entry name" value="AAA"/>
    <property type="match status" value="1"/>
</dbReference>
<dbReference type="GO" id="GO:0016887">
    <property type="term" value="F:ATP hydrolysis activity"/>
    <property type="evidence" value="ECO:0007669"/>
    <property type="project" value="InterPro"/>
</dbReference>
<comment type="subcellular location">
    <subcellularLocation>
        <location evidence="1">Cell membrane</location>
        <topology evidence="1">Multi-pass membrane protein</topology>
    </subcellularLocation>
</comment>
<feature type="transmembrane region" description="Helical" evidence="7">
    <location>
        <begin position="52"/>
        <end position="72"/>
    </location>
</feature>
<dbReference type="Gene3D" id="3.40.50.300">
    <property type="entry name" value="P-loop containing nucleotide triphosphate hydrolases"/>
    <property type="match status" value="1"/>
</dbReference>
<dbReference type="GO" id="GO:0140359">
    <property type="term" value="F:ABC-type transporter activity"/>
    <property type="evidence" value="ECO:0007669"/>
    <property type="project" value="InterPro"/>
</dbReference>
<dbReference type="PANTHER" id="PTHR24221">
    <property type="entry name" value="ATP-BINDING CASSETTE SUB-FAMILY B"/>
    <property type="match status" value="1"/>
</dbReference>
<accession>A0A3N1GBI7</accession>
<feature type="transmembrane region" description="Helical" evidence="7">
    <location>
        <begin position="130"/>
        <end position="152"/>
    </location>
</feature>
<keyword evidence="6 7" id="KW-0472">Membrane</keyword>
<dbReference type="Pfam" id="PF00005">
    <property type="entry name" value="ABC_tran"/>
    <property type="match status" value="1"/>
</dbReference>
<sequence length="590" mass="62882">MTDWFRLLRDMVRLTVRAGRRPALMLALCTVAQAGVIAGIGLSQRKLVDDSAAGRGAGVVVAVLLGAAAYAVSATAGRVRGNLQVYLVGRVRGMQNERTQRLVSSIPTLAHLEHSPFINRWDRLFESSQALAAMPWSALNAVVAAAGLAVTVGLLVSVSPYLCLLALLGVPLYASARRADRLLREARDAATEALRLHHRLHDMCVEPESAKEVLLTGGAQRWSRRATDLWEAAAGGEAAARLRGAAWQAGAWVLYAAGFAAALVLVAQEIRSGRTGVGAVVLVVSLATQLQGQLRMVLESLTETAEAGQVVSHYWWLKRYAAAAERPGAPVPVVLRDGITLSGVGFRYPGAETDVLHDVDLHLPAGGTVAIIGANGAGKSTLIKLLTGMHEPSTGRITVDGMPLAGLSGIGWRARLSGVFQDFARLRLRVGETVGVGNVRFVRDRAAVAAAIDRAGAPLLRGLDTRLGAAFGGVEPSLGQWQRLALARSLMREVCGDRVPLCVVLDEPTASLDPLAEHELFRHFVGQLSRARRAGAVTVVVSHRFTTVRMADRIVVLDGGRVVEQGSHAELMAAGGGYAELYRLQERAYR</sequence>
<dbReference type="InterPro" id="IPR039421">
    <property type="entry name" value="Type_1_exporter"/>
</dbReference>
<dbReference type="PROSITE" id="PS50893">
    <property type="entry name" value="ABC_TRANSPORTER_2"/>
    <property type="match status" value="1"/>
</dbReference>
<dbReference type="RefSeq" id="WP_123678011.1">
    <property type="nucleotide sequence ID" value="NZ_RJKL01000001.1"/>
</dbReference>
<keyword evidence="3" id="KW-0547">Nucleotide-binding</keyword>
<evidence type="ECO:0000256" key="2">
    <source>
        <dbReference type="ARBA" id="ARBA00022692"/>
    </source>
</evidence>
<comment type="caution">
    <text evidence="10">The sequence shown here is derived from an EMBL/GenBank/DDBJ whole genome shotgun (WGS) entry which is preliminary data.</text>
</comment>
<dbReference type="PROSITE" id="PS50929">
    <property type="entry name" value="ABC_TM1F"/>
    <property type="match status" value="1"/>
</dbReference>
<keyword evidence="2 7" id="KW-0812">Transmembrane</keyword>
<evidence type="ECO:0000256" key="5">
    <source>
        <dbReference type="ARBA" id="ARBA00022989"/>
    </source>
</evidence>
<keyword evidence="5 7" id="KW-1133">Transmembrane helix</keyword>
<protein>
    <submittedName>
        <fullName evidence="10">ATP-binding cassette subfamily B protein</fullName>
    </submittedName>
</protein>
<dbReference type="GO" id="GO:0005524">
    <property type="term" value="F:ATP binding"/>
    <property type="evidence" value="ECO:0007669"/>
    <property type="project" value="UniProtKB-KW"/>
</dbReference>
<dbReference type="InterPro" id="IPR003439">
    <property type="entry name" value="ABC_transporter-like_ATP-bd"/>
</dbReference>
<evidence type="ECO:0000256" key="7">
    <source>
        <dbReference type="SAM" id="Phobius"/>
    </source>
</evidence>
<evidence type="ECO:0000256" key="3">
    <source>
        <dbReference type="ARBA" id="ARBA00022741"/>
    </source>
</evidence>
<dbReference type="EMBL" id="RJKL01000001">
    <property type="protein sequence ID" value="ROP27616.1"/>
    <property type="molecule type" value="Genomic_DNA"/>
</dbReference>
<dbReference type="Gene3D" id="1.20.1560.10">
    <property type="entry name" value="ABC transporter type 1, transmembrane domain"/>
    <property type="match status" value="1"/>
</dbReference>
<dbReference type="Proteomes" id="UP000271683">
    <property type="component" value="Unassembled WGS sequence"/>
</dbReference>
<keyword evidence="4 10" id="KW-0067">ATP-binding</keyword>
<proteinExistence type="predicted"/>
<dbReference type="SUPFAM" id="SSF90123">
    <property type="entry name" value="ABC transporter transmembrane region"/>
    <property type="match status" value="1"/>
</dbReference>
<dbReference type="GO" id="GO:0034040">
    <property type="term" value="F:ATPase-coupled lipid transmembrane transporter activity"/>
    <property type="evidence" value="ECO:0007669"/>
    <property type="project" value="TreeGrafter"/>
</dbReference>
<evidence type="ECO:0000259" key="9">
    <source>
        <dbReference type="PROSITE" id="PS50929"/>
    </source>
</evidence>
<dbReference type="AlphaFoldDB" id="A0A3N1GBI7"/>
<evidence type="ECO:0000256" key="1">
    <source>
        <dbReference type="ARBA" id="ARBA00004651"/>
    </source>
</evidence>
<dbReference type="OrthoDB" id="9806127at2"/>
<dbReference type="SUPFAM" id="SSF52540">
    <property type="entry name" value="P-loop containing nucleoside triphosphate hydrolases"/>
    <property type="match status" value="1"/>
</dbReference>
<evidence type="ECO:0000256" key="6">
    <source>
        <dbReference type="ARBA" id="ARBA00023136"/>
    </source>
</evidence>
<feature type="domain" description="ABC transporter" evidence="8">
    <location>
        <begin position="339"/>
        <end position="584"/>
    </location>
</feature>
<reference evidence="10 11" key="1">
    <citation type="submission" date="2018-11" db="EMBL/GenBank/DDBJ databases">
        <title>Sequencing the genomes of 1000 actinobacteria strains.</title>
        <authorList>
            <person name="Klenk H.-P."/>
        </authorList>
    </citation>
    <scope>NUCLEOTIDE SEQUENCE [LARGE SCALE GENOMIC DNA]</scope>
    <source>
        <strain evidence="10 11">DSM 43634</strain>
    </source>
</reference>
<feature type="domain" description="ABC transmembrane type-1" evidence="9">
    <location>
        <begin position="133"/>
        <end position="306"/>
    </location>
</feature>
<dbReference type="InterPro" id="IPR027417">
    <property type="entry name" value="P-loop_NTPase"/>
</dbReference>
<feature type="transmembrane region" description="Helical" evidence="7">
    <location>
        <begin position="249"/>
        <end position="267"/>
    </location>
</feature>
<evidence type="ECO:0000313" key="11">
    <source>
        <dbReference type="Proteomes" id="UP000271683"/>
    </source>
</evidence>
<dbReference type="PANTHER" id="PTHR24221:SF654">
    <property type="entry name" value="ATP-BINDING CASSETTE SUB-FAMILY B MEMBER 6"/>
    <property type="match status" value="1"/>
</dbReference>